<evidence type="ECO:0000313" key="3">
    <source>
        <dbReference type="Proteomes" id="UP000278807"/>
    </source>
</evidence>
<dbReference type="Proteomes" id="UP000278807">
    <property type="component" value="Unassembled WGS sequence"/>
</dbReference>
<name>A0A0R3TMW7_RODNA</name>
<feature type="region of interest" description="Disordered" evidence="1">
    <location>
        <begin position="38"/>
        <end position="60"/>
    </location>
</feature>
<accession>A0A0R3TMW7</accession>
<dbReference type="STRING" id="102285.A0A0R3TMW7"/>
<protein>
    <submittedName>
        <fullName evidence="2 4">Uncharacterized protein</fullName>
    </submittedName>
</protein>
<dbReference type="AlphaFoldDB" id="A0A0R3TMW7"/>
<feature type="compositionally biased region" description="Low complexity" evidence="1">
    <location>
        <begin position="44"/>
        <end position="60"/>
    </location>
</feature>
<evidence type="ECO:0000313" key="2">
    <source>
        <dbReference type="EMBL" id="VDO04746.1"/>
    </source>
</evidence>
<keyword evidence="3" id="KW-1185">Reference proteome</keyword>
<organism evidence="4">
    <name type="scientific">Rodentolepis nana</name>
    <name type="common">Dwarf tapeworm</name>
    <name type="synonym">Hymenolepis nana</name>
    <dbReference type="NCBI Taxonomy" id="102285"/>
    <lineage>
        <taxon>Eukaryota</taxon>
        <taxon>Metazoa</taxon>
        <taxon>Spiralia</taxon>
        <taxon>Lophotrochozoa</taxon>
        <taxon>Platyhelminthes</taxon>
        <taxon>Cestoda</taxon>
        <taxon>Eucestoda</taxon>
        <taxon>Cyclophyllidea</taxon>
        <taxon>Hymenolepididae</taxon>
        <taxon>Rodentolepis</taxon>
    </lineage>
</organism>
<sequence>MFGLEGITEIDINRPRSLGSTANSAITTATVLRSATLPYPSQMSSNNANISTTTSSSSNSKSLAFGAALMANSMVSAGADEAELDEDDVFVDMPTPLPLVSHDETMKANE</sequence>
<reference evidence="4" key="1">
    <citation type="submission" date="2016-04" db="UniProtKB">
        <authorList>
            <consortium name="WormBaseParasite"/>
        </authorList>
    </citation>
    <scope>IDENTIFICATION</scope>
</reference>
<gene>
    <name evidence="2" type="ORF">HNAJ_LOCUS8686</name>
</gene>
<dbReference type="EMBL" id="UZAE01012357">
    <property type="protein sequence ID" value="VDO04746.1"/>
    <property type="molecule type" value="Genomic_DNA"/>
</dbReference>
<dbReference type="WBParaSite" id="HNAJ_0000869001-mRNA-1">
    <property type="protein sequence ID" value="HNAJ_0000869001-mRNA-1"/>
    <property type="gene ID" value="HNAJ_0000869001"/>
</dbReference>
<evidence type="ECO:0000256" key="1">
    <source>
        <dbReference type="SAM" id="MobiDB-lite"/>
    </source>
</evidence>
<evidence type="ECO:0000313" key="4">
    <source>
        <dbReference type="WBParaSite" id="HNAJ_0000869001-mRNA-1"/>
    </source>
</evidence>
<proteinExistence type="predicted"/>
<reference evidence="2 3" key="2">
    <citation type="submission" date="2018-11" db="EMBL/GenBank/DDBJ databases">
        <authorList>
            <consortium name="Pathogen Informatics"/>
        </authorList>
    </citation>
    <scope>NUCLEOTIDE SEQUENCE [LARGE SCALE GENOMIC DNA]</scope>
</reference>